<feature type="transmembrane region" description="Helical" evidence="1">
    <location>
        <begin position="59"/>
        <end position="80"/>
    </location>
</feature>
<protein>
    <submittedName>
        <fullName evidence="2">Uncharacterized protein</fullName>
    </submittedName>
</protein>
<dbReference type="STRING" id="679936.Sulac_0539"/>
<dbReference type="EMBL" id="CP003179">
    <property type="protein sequence ID" value="AEW04080.1"/>
    <property type="molecule type" value="Genomic_DNA"/>
</dbReference>
<keyword evidence="3" id="KW-1185">Reference proteome</keyword>
<sequence length="243" mass="26800">MTRRGIIRLASRELGRRWPGALGLFGVGMLRGMLEGTPAGSPTLPRVLARAWQGVPPHASILFIFLWMVVPLCWGLIVGEPWVLDRPGWHRMVAIRVRTRWAWWSGTLVALFASAIPATGLLLGGSLMAAIGIHHVRWSTTLWPTLGNLAVMLLEILWAYLALLIAFSMISRRPGGALMATLGLGYLANAWLPRQPCRSWVPPLAGQYPMPTLPHDVRAAGGVVIAVLFITALYWGHWRKLSL</sequence>
<reference evidence="3" key="1">
    <citation type="submission" date="2011-12" db="EMBL/GenBank/DDBJ databases">
        <title>The complete genome of chromosome of Sulfobacillus acidophilus DSM 10332.</title>
        <authorList>
            <person name="Lucas S."/>
            <person name="Han J."/>
            <person name="Lapidus A."/>
            <person name="Bruce D."/>
            <person name="Goodwin L."/>
            <person name="Pitluck S."/>
            <person name="Peters L."/>
            <person name="Kyrpides N."/>
            <person name="Mavromatis K."/>
            <person name="Ivanova N."/>
            <person name="Mikhailova N."/>
            <person name="Chertkov O."/>
            <person name="Saunders E."/>
            <person name="Detter J.C."/>
            <person name="Tapia R."/>
            <person name="Han C."/>
            <person name="Land M."/>
            <person name="Hauser L."/>
            <person name="Markowitz V."/>
            <person name="Cheng J.-F."/>
            <person name="Hugenholtz P."/>
            <person name="Woyke T."/>
            <person name="Wu D."/>
            <person name="Pukall R."/>
            <person name="Gehrich-Schroeter G."/>
            <person name="Schneider S."/>
            <person name="Klenk H.-P."/>
            <person name="Eisen J.A."/>
        </authorList>
    </citation>
    <scope>NUCLEOTIDE SEQUENCE [LARGE SCALE GENOMIC DNA]</scope>
    <source>
        <strain evidence="3">ATCC 700253 / DSM 10332 / NAL</strain>
    </source>
</reference>
<feature type="transmembrane region" description="Helical" evidence="1">
    <location>
        <begin position="146"/>
        <end position="167"/>
    </location>
</feature>
<dbReference type="Proteomes" id="UP000005439">
    <property type="component" value="Chromosome"/>
</dbReference>
<feature type="transmembrane region" description="Helical" evidence="1">
    <location>
        <begin position="217"/>
        <end position="236"/>
    </location>
</feature>
<evidence type="ECO:0000313" key="3">
    <source>
        <dbReference type="Proteomes" id="UP000005439"/>
    </source>
</evidence>
<keyword evidence="1" id="KW-0472">Membrane</keyword>
<dbReference type="PATRIC" id="fig|679936.5.peg.565"/>
<evidence type="ECO:0000256" key="1">
    <source>
        <dbReference type="SAM" id="Phobius"/>
    </source>
</evidence>
<feature type="transmembrane region" description="Helical" evidence="1">
    <location>
        <begin position="174"/>
        <end position="192"/>
    </location>
</feature>
<gene>
    <name evidence="2" type="ordered locus">Sulac_0539</name>
</gene>
<keyword evidence="1" id="KW-1133">Transmembrane helix</keyword>
<dbReference type="AlphaFoldDB" id="G8TZB1"/>
<name>G8TZB1_SULAD</name>
<dbReference type="KEGG" id="sap:Sulac_0539"/>
<proteinExistence type="predicted"/>
<dbReference type="HOGENOM" id="CLU_1142126_0_0_9"/>
<organism evidence="2 3">
    <name type="scientific">Sulfobacillus acidophilus (strain ATCC 700253 / DSM 10332 / NAL)</name>
    <dbReference type="NCBI Taxonomy" id="679936"/>
    <lineage>
        <taxon>Bacteria</taxon>
        <taxon>Bacillati</taxon>
        <taxon>Bacillota</taxon>
        <taxon>Clostridia</taxon>
        <taxon>Eubacteriales</taxon>
        <taxon>Clostridiales Family XVII. Incertae Sedis</taxon>
        <taxon>Sulfobacillus</taxon>
    </lineage>
</organism>
<accession>G8TZB1</accession>
<feature type="transmembrane region" description="Helical" evidence="1">
    <location>
        <begin position="101"/>
        <end position="134"/>
    </location>
</feature>
<feature type="transmembrane region" description="Helical" evidence="1">
    <location>
        <begin position="21"/>
        <end position="39"/>
    </location>
</feature>
<evidence type="ECO:0000313" key="2">
    <source>
        <dbReference type="EMBL" id="AEW04080.1"/>
    </source>
</evidence>
<reference evidence="2 3" key="2">
    <citation type="journal article" date="2012" name="Stand. Genomic Sci.">
        <title>Complete genome sequence of the moderately thermophilic mineral-sulfide-oxidizing firmicute Sulfobacillus acidophilus type strain (NAL(T)).</title>
        <authorList>
            <person name="Anderson I."/>
            <person name="Chertkov O."/>
            <person name="Chen A."/>
            <person name="Saunders E."/>
            <person name="Lapidus A."/>
            <person name="Nolan M."/>
            <person name="Lucas S."/>
            <person name="Hammon N."/>
            <person name="Deshpande S."/>
            <person name="Cheng J.F."/>
            <person name="Han C."/>
            <person name="Tapia R."/>
            <person name="Goodwin L.A."/>
            <person name="Pitluck S."/>
            <person name="Liolios K."/>
            <person name="Pagani I."/>
            <person name="Ivanova N."/>
            <person name="Mikhailova N."/>
            <person name="Pati A."/>
            <person name="Palaniappan K."/>
            <person name="Land M."/>
            <person name="Pan C."/>
            <person name="Rohde M."/>
            <person name="Pukall R."/>
            <person name="Goker M."/>
            <person name="Detter J.C."/>
            <person name="Woyke T."/>
            <person name="Bristow J."/>
            <person name="Eisen J.A."/>
            <person name="Markowitz V."/>
            <person name="Hugenholtz P."/>
            <person name="Kyrpides N.C."/>
            <person name="Klenk H.P."/>
            <person name="Mavromatis K."/>
        </authorList>
    </citation>
    <scope>NUCLEOTIDE SEQUENCE [LARGE SCALE GENOMIC DNA]</scope>
    <source>
        <strain evidence="3">ATCC 700253 / DSM 10332 / NAL</strain>
    </source>
</reference>
<keyword evidence="1" id="KW-0812">Transmembrane</keyword>